<reference evidence="1" key="1">
    <citation type="submission" date="2007-07" db="EMBL/GenBank/DDBJ databases">
        <title>PCAP assembly of the Caenorhabditis remanei genome.</title>
        <authorList>
            <consortium name="The Caenorhabditis remanei Sequencing Consortium"/>
            <person name="Wilson R.K."/>
        </authorList>
    </citation>
    <scope>NUCLEOTIDE SEQUENCE [LARGE SCALE GENOMIC DNA]</scope>
    <source>
        <strain evidence="1">PB4641</strain>
    </source>
</reference>
<evidence type="ECO:0000313" key="1">
    <source>
        <dbReference type="EMBL" id="EFO87546.1"/>
    </source>
</evidence>
<name>E3NRG9_CAERE</name>
<protein>
    <submittedName>
        <fullName evidence="1">Uncharacterized protein</fullName>
    </submittedName>
</protein>
<organism evidence="2">
    <name type="scientific">Caenorhabditis remanei</name>
    <name type="common">Caenorhabditis vulgaris</name>
    <dbReference type="NCBI Taxonomy" id="31234"/>
    <lineage>
        <taxon>Eukaryota</taxon>
        <taxon>Metazoa</taxon>
        <taxon>Ecdysozoa</taxon>
        <taxon>Nematoda</taxon>
        <taxon>Chromadorea</taxon>
        <taxon>Rhabditida</taxon>
        <taxon>Rhabditina</taxon>
        <taxon>Rhabditomorpha</taxon>
        <taxon>Rhabditoidea</taxon>
        <taxon>Rhabditidae</taxon>
        <taxon>Peloderinae</taxon>
        <taxon>Caenorhabditis</taxon>
    </lineage>
</organism>
<dbReference type="Proteomes" id="UP000008281">
    <property type="component" value="Unassembled WGS sequence"/>
</dbReference>
<keyword evidence="2" id="KW-1185">Reference proteome</keyword>
<feature type="non-terminal residue" evidence="1">
    <location>
        <position position="144"/>
    </location>
</feature>
<dbReference type="EMBL" id="DS269720">
    <property type="protein sequence ID" value="EFO87546.1"/>
    <property type="molecule type" value="Genomic_DNA"/>
</dbReference>
<dbReference type="HOGENOM" id="CLU_1801242_0_0_1"/>
<evidence type="ECO:0000313" key="2">
    <source>
        <dbReference type="Proteomes" id="UP000008281"/>
    </source>
</evidence>
<dbReference type="AlphaFoldDB" id="E3NRG9"/>
<accession>E3NRG9</accession>
<dbReference type="OrthoDB" id="6137736at2759"/>
<gene>
    <name evidence="1" type="ORF">CRE_24895</name>
</gene>
<dbReference type="InParanoid" id="E3NRG9"/>
<proteinExistence type="predicted"/>
<sequence>MGSTHSAVERGLGALGKLKKKGRWIPHKLSNFDLERQVEMSLQLLTLHPNFNWLDHLSWIKVVTMFDFCNILALNNFDFNNVRKLMGQPNITLWKGNLKNADFKCIISFCPRGLVFEENEVKVWCDRRLLPFLTHFQKMFAVGK</sequence>